<dbReference type="AlphaFoldDB" id="A0A6A0AS30"/>
<organism evidence="1 2">
    <name type="scientific">Streptomyces pacificus</name>
    <dbReference type="NCBI Taxonomy" id="2705029"/>
    <lineage>
        <taxon>Bacteria</taxon>
        <taxon>Bacillati</taxon>
        <taxon>Actinomycetota</taxon>
        <taxon>Actinomycetes</taxon>
        <taxon>Kitasatosporales</taxon>
        <taxon>Streptomycetaceae</taxon>
        <taxon>Streptomyces</taxon>
    </lineage>
</organism>
<evidence type="ECO:0000313" key="1">
    <source>
        <dbReference type="EMBL" id="GFH35729.1"/>
    </source>
</evidence>
<reference evidence="1 2" key="1">
    <citation type="submission" date="2020-02" db="EMBL/GenBank/DDBJ databases">
        <title>Whole Genome Shotgun Sequence of Streptomyces sp. strain CWH03.</title>
        <authorList>
            <person name="Dohra H."/>
            <person name="Kodani S."/>
            <person name="Yamamura H."/>
        </authorList>
    </citation>
    <scope>NUCLEOTIDE SEQUENCE [LARGE SCALE GENOMIC DNA]</scope>
    <source>
        <strain evidence="1 2">CWH03</strain>
    </source>
</reference>
<accession>A0A6A0AS30</accession>
<sequence>MFDRGDRSEVPHLIYGLMHGFGVGCCERRCGNVIGTGLLRNHRNRSVVRTRRQRIAPEPATDRPGLVLTSCAAGHMCGE</sequence>
<name>A0A6A0AS30_9ACTN</name>
<dbReference type="PROSITE" id="PS51257">
    <property type="entry name" value="PROKAR_LIPOPROTEIN"/>
    <property type="match status" value="1"/>
</dbReference>
<evidence type="ECO:0000313" key="2">
    <source>
        <dbReference type="Proteomes" id="UP000484988"/>
    </source>
</evidence>
<dbReference type="Proteomes" id="UP000484988">
    <property type="component" value="Unassembled WGS sequence"/>
</dbReference>
<gene>
    <name evidence="1" type="ORF">SCWH03_19510</name>
</gene>
<comment type="caution">
    <text evidence="1">The sequence shown here is derived from an EMBL/GenBank/DDBJ whole genome shotgun (WGS) entry which is preliminary data.</text>
</comment>
<keyword evidence="2" id="KW-1185">Reference proteome</keyword>
<proteinExistence type="predicted"/>
<protein>
    <submittedName>
        <fullName evidence="1">Uncharacterized protein</fullName>
    </submittedName>
</protein>
<dbReference type="EMBL" id="BLLG01000004">
    <property type="protein sequence ID" value="GFH35729.1"/>
    <property type="molecule type" value="Genomic_DNA"/>
</dbReference>